<evidence type="ECO:0000313" key="2">
    <source>
        <dbReference type="Proteomes" id="UP000720189"/>
    </source>
</evidence>
<name>A0A9P9HXU6_FUSRE</name>
<sequence>MPQLFEPKAGQETRFKFDDTPTYLFRLHVPHSAGSTDTTYVKSPAFPDDMDRKHELGSACGTDLLKLPPAEAAARLRAHLKWECQKLEGSPCNLMSWSSSLLFLLQYGLYRHTTDRDSRPKLPEISLIMIGTRDFPKQTFLRDLDALYCYYAYDCGLGKVMGWRRDDLYFGEYLSQGRLGVEGKCIQMTMQQLIDGGLFTVICPALNKPNNNWASWARTVCNLRIGIRKSQVVDKRQIRTAISLAQVYGGDKFVIPLALMLLGLRSQHSDNARILEAFRGMFTGKSVTHCSSLN</sequence>
<organism evidence="1 2">
    <name type="scientific">Fusarium redolens</name>
    <dbReference type="NCBI Taxonomy" id="48865"/>
    <lineage>
        <taxon>Eukaryota</taxon>
        <taxon>Fungi</taxon>
        <taxon>Dikarya</taxon>
        <taxon>Ascomycota</taxon>
        <taxon>Pezizomycotina</taxon>
        <taxon>Sordariomycetes</taxon>
        <taxon>Hypocreomycetidae</taxon>
        <taxon>Hypocreales</taxon>
        <taxon>Nectriaceae</taxon>
        <taxon>Fusarium</taxon>
        <taxon>Fusarium redolens species complex</taxon>
    </lineage>
</organism>
<dbReference type="EMBL" id="JAGMUX010000003">
    <property type="protein sequence ID" value="KAH7265520.1"/>
    <property type="molecule type" value="Genomic_DNA"/>
</dbReference>
<reference evidence="1" key="1">
    <citation type="journal article" date="2021" name="Nat. Commun.">
        <title>Genetic determinants of endophytism in the Arabidopsis root mycobiome.</title>
        <authorList>
            <person name="Mesny F."/>
            <person name="Miyauchi S."/>
            <person name="Thiergart T."/>
            <person name="Pickel B."/>
            <person name="Atanasova L."/>
            <person name="Karlsson M."/>
            <person name="Huettel B."/>
            <person name="Barry K.W."/>
            <person name="Haridas S."/>
            <person name="Chen C."/>
            <person name="Bauer D."/>
            <person name="Andreopoulos W."/>
            <person name="Pangilinan J."/>
            <person name="LaButti K."/>
            <person name="Riley R."/>
            <person name="Lipzen A."/>
            <person name="Clum A."/>
            <person name="Drula E."/>
            <person name="Henrissat B."/>
            <person name="Kohler A."/>
            <person name="Grigoriev I.V."/>
            <person name="Martin F.M."/>
            <person name="Hacquard S."/>
        </authorList>
    </citation>
    <scope>NUCLEOTIDE SEQUENCE</scope>
    <source>
        <strain evidence="1">MPI-CAGE-AT-0023</strain>
    </source>
</reference>
<comment type="caution">
    <text evidence="1">The sequence shown here is derived from an EMBL/GenBank/DDBJ whole genome shotgun (WGS) entry which is preliminary data.</text>
</comment>
<evidence type="ECO:0000313" key="1">
    <source>
        <dbReference type="EMBL" id="KAH7265520.1"/>
    </source>
</evidence>
<dbReference type="AlphaFoldDB" id="A0A9P9HXU6"/>
<proteinExistence type="predicted"/>
<dbReference type="RefSeq" id="XP_046054255.1">
    <property type="nucleotide sequence ID" value="XM_046191924.1"/>
</dbReference>
<gene>
    <name evidence="1" type="ORF">BKA55DRAFT_559139</name>
</gene>
<accession>A0A9P9HXU6</accession>
<protein>
    <submittedName>
        <fullName evidence="1">Uncharacterized protein</fullName>
    </submittedName>
</protein>
<keyword evidence="2" id="KW-1185">Reference proteome</keyword>
<dbReference type="GeneID" id="70221878"/>
<dbReference type="OrthoDB" id="4152607at2759"/>
<dbReference type="Proteomes" id="UP000720189">
    <property type="component" value="Unassembled WGS sequence"/>
</dbReference>